<evidence type="ECO:0008006" key="10">
    <source>
        <dbReference type="Google" id="ProtNLM"/>
    </source>
</evidence>
<accession>A0ABR1B7Q4</accession>
<evidence type="ECO:0000256" key="2">
    <source>
        <dbReference type="ARBA" id="ARBA00006678"/>
    </source>
</evidence>
<name>A0ABR1B7Q4_POLSC</name>
<organism evidence="8 9">
    <name type="scientific">Polyplax serrata</name>
    <name type="common">Common mouse louse</name>
    <dbReference type="NCBI Taxonomy" id="468196"/>
    <lineage>
        <taxon>Eukaryota</taxon>
        <taxon>Metazoa</taxon>
        <taxon>Ecdysozoa</taxon>
        <taxon>Arthropoda</taxon>
        <taxon>Hexapoda</taxon>
        <taxon>Insecta</taxon>
        <taxon>Pterygota</taxon>
        <taxon>Neoptera</taxon>
        <taxon>Paraneoptera</taxon>
        <taxon>Psocodea</taxon>
        <taxon>Troctomorpha</taxon>
        <taxon>Phthiraptera</taxon>
        <taxon>Anoplura</taxon>
        <taxon>Polyplacidae</taxon>
        <taxon>Polyplax</taxon>
    </lineage>
</organism>
<dbReference type="Pfam" id="PF01138">
    <property type="entry name" value="RNase_PH"/>
    <property type="match status" value="1"/>
</dbReference>
<dbReference type="SUPFAM" id="SSF55666">
    <property type="entry name" value="Ribonuclease PH domain 2-like"/>
    <property type="match status" value="1"/>
</dbReference>
<comment type="similarity">
    <text evidence="2">Belongs to the RNase PH family.</text>
</comment>
<evidence type="ECO:0000313" key="9">
    <source>
        <dbReference type="Proteomes" id="UP001359485"/>
    </source>
</evidence>
<keyword evidence="3" id="KW-0698">rRNA processing</keyword>
<dbReference type="InterPro" id="IPR036345">
    <property type="entry name" value="ExoRNase_PH_dom2_sf"/>
</dbReference>
<comment type="subcellular location">
    <subcellularLocation>
        <location evidence="1">Nucleus</location>
    </subcellularLocation>
</comment>
<dbReference type="InterPro" id="IPR027408">
    <property type="entry name" value="PNPase/RNase_PH_dom_sf"/>
</dbReference>
<keyword evidence="9" id="KW-1185">Reference proteome</keyword>
<gene>
    <name evidence="8" type="ORF">RUM44_001145</name>
</gene>
<proteinExistence type="inferred from homology"/>
<evidence type="ECO:0000256" key="4">
    <source>
        <dbReference type="ARBA" id="ARBA00022835"/>
    </source>
</evidence>
<dbReference type="Gene3D" id="3.30.230.70">
    <property type="entry name" value="GHMP Kinase, N-terminal domain"/>
    <property type="match status" value="1"/>
</dbReference>
<dbReference type="InterPro" id="IPR015847">
    <property type="entry name" value="ExoRNase_PH_dom2"/>
</dbReference>
<dbReference type="EMBL" id="JAWJWF010000003">
    <property type="protein sequence ID" value="KAK6635891.1"/>
    <property type="molecule type" value="Genomic_DNA"/>
</dbReference>
<dbReference type="PANTHER" id="PTHR11953:SF1">
    <property type="entry name" value="EXOSOME COMPLEX COMPONENT RRP46"/>
    <property type="match status" value="1"/>
</dbReference>
<evidence type="ECO:0000259" key="6">
    <source>
        <dbReference type="Pfam" id="PF01138"/>
    </source>
</evidence>
<feature type="domain" description="Exoribonuclease phosphorolytic" evidence="7">
    <location>
        <begin position="130"/>
        <end position="185"/>
    </location>
</feature>
<reference evidence="8 9" key="1">
    <citation type="submission" date="2023-09" db="EMBL/GenBank/DDBJ databases">
        <title>Genomes of two closely related lineages of the louse Polyplax serrata with different host specificities.</title>
        <authorList>
            <person name="Martinu J."/>
            <person name="Tarabai H."/>
            <person name="Stefka J."/>
            <person name="Hypsa V."/>
        </authorList>
    </citation>
    <scope>NUCLEOTIDE SEQUENCE [LARGE SCALE GENOMIC DNA]</scope>
    <source>
        <strain evidence="8">98ZLc_SE</strain>
    </source>
</reference>
<sequence>MTCGEMRNMNCELGPLSRPDGSALFTLGESMTLSAVYGPCEVKPQKLLTENATVEVSYKPKTGLSSVTDKLKEATLTNICKTAILSSQHPRTSISVIVQEMQDSGGLLACSINCACLALMNAGIPLKYLFAAVSCMITHDNEIILDPDSKQLKESKASFTIVFDSIDKNVLSSETSGTFTKCEMDAVTSTCCSASTKMFQFYRDIVKKSNLDRLGH</sequence>
<dbReference type="CDD" id="cd11372">
    <property type="entry name" value="RNase_PH_RRP46"/>
    <property type="match status" value="1"/>
</dbReference>
<evidence type="ECO:0000259" key="7">
    <source>
        <dbReference type="Pfam" id="PF03725"/>
    </source>
</evidence>
<evidence type="ECO:0000256" key="5">
    <source>
        <dbReference type="ARBA" id="ARBA00023242"/>
    </source>
</evidence>
<evidence type="ECO:0000313" key="8">
    <source>
        <dbReference type="EMBL" id="KAK6635891.1"/>
    </source>
</evidence>
<comment type="caution">
    <text evidence="8">The sequence shown here is derived from an EMBL/GenBank/DDBJ whole genome shotgun (WGS) entry which is preliminary data.</text>
</comment>
<dbReference type="PANTHER" id="PTHR11953">
    <property type="entry name" value="EXOSOME COMPLEX COMPONENT"/>
    <property type="match status" value="1"/>
</dbReference>
<keyword evidence="5" id="KW-0539">Nucleus</keyword>
<dbReference type="Proteomes" id="UP001359485">
    <property type="component" value="Unassembled WGS sequence"/>
</dbReference>
<dbReference type="InterPro" id="IPR001247">
    <property type="entry name" value="ExoRNase_PH_dom1"/>
</dbReference>
<keyword evidence="4" id="KW-0271">Exosome</keyword>
<dbReference type="InterPro" id="IPR050080">
    <property type="entry name" value="RNase_PH"/>
</dbReference>
<protein>
    <recommendedName>
        <fullName evidence="10">Exosome complex component RRP46</fullName>
    </recommendedName>
</protein>
<feature type="domain" description="Exoribonuclease phosphorolytic" evidence="6">
    <location>
        <begin position="5"/>
        <end position="125"/>
    </location>
</feature>
<dbReference type="SUPFAM" id="SSF54211">
    <property type="entry name" value="Ribosomal protein S5 domain 2-like"/>
    <property type="match status" value="1"/>
</dbReference>
<dbReference type="Pfam" id="PF03725">
    <property type="entry name" value="RNase_PH_C"/>
    <property type="match status" value="1"/>
</dbReference>
<dbReference type="InterPro" id="IPR020568">
    <property type="entry name" value="Ribosomal_Su5_D2-typ_SF"/>
</dbReference>
<evidence type="ECO:0000256" key="3">
    <source>
        <dbReference type="ARBA" id="ARBA00022552"/>
    </source>
</evidence>
<evidence type="ECO:0000256" key="1">
    <source>
        <dbReference type="ARBA" id="ARBA00004123"/>
    </source>
</evidence>